<organism evidence="1 2">
    <name type="scientific">Acinetobacter variabilis</name>
    <dbReference type="NCBI Taxonomy" id="70346"/>
    <lineage>
        <taxon>Bacteria</taxon>
        <taxon>Pseudomonadati</taxon>
        <taxon>Pseudomonadota</taxon>
        <taxon>Gammaproteobacteria</taxon>
        <taxon>Moraxellales</taxon>
        <taxon>Moraxellaceae</taxon>
        <taxon>Acinetobacter</taxon>
    </lineage>
</organism>
<dbReference type="Proteomes" id="UP000596079">
    <property type="component" value="Chromosome"/>
</dbReference>
<accession>A0A7T7WGJ1</accession>
<gene>
    <name evidence="1" type="ORF">IAQ69_08475</name>
</gene>
<dbReference type="InterPro" id="IPR029078">
    <property type="entry name" value="Imm44"/>
</dbReference>
<reference evidence="1 2" key="1">
    <citation type="submission" date="2020-08" db="EMBL/GenBank/DDBJ databases">
        <title>Emergence of ISAba1-mediated novel tet(X) in Acinetobacter variabilis from a chicken farm.</title>
        <authorList>
            <person name="Peng K."/>
            <person name="Li R."/>
        </authorList>
    </citation>
    <scope>NUCLEOTIDE SEQUENCE [LARGE SCALE GENOMIC DNA]</scope>
    <source>
        <strain evidence="1 2">XM9F202-2</strain>
    </source>
</reference>
<name>A0A7T7WGJ1_9GAMM</name>
<protein>
    <submittedName>
        <fullName evidence="1">Uncharacterized protein</fullName>
    </submittedName>
</protein>
<dbReference type="Pfam" id="PF15571">
    <property type="entry name" value="Imm44"/>
    <property type="match status" value="1"/>
</dbReference>
<dbReference type="RefSeq" id="WP_180002071.1">
    <property type="nucleotide sequence ID" value="NZ_CP060811.1"/>
</dbReference>
<evidence type="ECO:0000313" key="2">
    <source>
        <dbReference type="Proteomes" id="UP000596079"/>
    </source>
</evidence>
<dbReference type="AlphaFoldDB" id="A0A7T7WGJ1"/>
<dbReference type="EMBL" id="CP060811">
    <property type="protein sequence ID" value="QQN86924.1"/>
    <property type="molecule type" value="Genomic_DNA"/>
</dbReference>
<proteinExistence type="predicted"/>
<evidence type="ECO:0000313" key="1">
    <source>
        <dbReference type="EMBL" id="QQN86924.1"/>
    </source>
</evidence>
<sequence>MEVWLSAELSREVLTEDHLDLENKARNAVENALNAQLQNKSYDIPIDKWKCIEIMMGNDSFDERIFYSFKRRNMDFRLRIDPTTFKATDDLGRERLIFRMLLRSLDLLKVKFEKVRPKLDAKVYEELERLKNDALNVAKDESWI</sequence>